<keyword evidence="1" id="KW-0732">Signal</keyword>
<proteinExistence type="predicted"/>
<sequence>MRVRCLISAAAIAAAVSASALSPVQAEPSSADRADFKALVQQQLDAFRRDDGAAAYSHAAPGIRRMFPTPDIFMTMVRQAYPPVYRSQSVVFGEVVEGPLGPMEKVYLTAADGSGWIALYSFEKQPDGTWKISGCQLLKDEAPTI</sequence>
<feature type="signal peptide" evidence="1">
    <location>
        <begin position="1"/>
        <end position="20"/>
    </location>
</feature>
<gene>
    <name evidence="2" type="ORF">QO015_001036</name>
</gene>
<accession>A0ABU0M389</accession>
<organism evidence="2 3">
    <name type="scientific">Kaistia geumhonensis</name>
    <dbReference type="NCBI Taxonomy" id="410839"/>
    <lineage>
        <taxon>Bacteria</taxon>
        <taxon>Pseudomonadati</taxon>
        <taxon>Pseudomonadota</taxon>
        <taxon>Alphaproteobacteria</taxon>
        <taxon>Hyphomicrobiales</taxon>
        <taxon>Kaistiaceae</taxon>
        <taxon>Kaistia</taxon>
    </lineage>
</organism>
<name>A0ABU0M389_9HYPH</name>
<dbReference type="InterPro" id="IPR032347">
    <property type="entry name" value="DUF4864"/>
</dbReference>
<protein>
    <recommendedName>
        <fullName evidence="4">DUF4864 domain-containing protein</fullName>
    </recommendedName>
</protein>
<evidence type="ECO:0008006" key="4">
    <source>
        <dbReference type="Google" id="ProtNLM"/>
    </source>
</evidence>
<comment type="caution">
    <text evidence="2">The sequence shown here is derived from an EMBL/GenBank/DDBJ whole genome shotgun (WGS) entry which is preliminary data.</text>
</comment>
<dbReference type="RefSeq" id="WP_266281030.1">
    <property type="nucleotide sequence ID" value="NZ_JAPKNF010000001.1"/>
</dbReference>
<reference evidence="2 3" key="1">
    <citation type="submission" date="2023-07" db="EMBL/GenBank/DDBJ databases">
        <title>Genomic Encyclopedia of Type Strains, Phase IV (KMG-IV): sequencing the most valuable type-strain genomes for metagenomic binning, comparative biology and taxonomic classification.</title>
        <authorList>
            <person name="Goeker M."/>
        </authorList>
    </citation>
    <scope>NUCLEOTIDE SEQUENCE [LARGE SCALE GENOMIC DNA]</scope>
    <source>
        <strain evidence="2 3">B1-1</strain>
    </source>
</reference>
<dbReference type="EMBL" id="JAUSWJ010000001">
    <property type="protein sequence ID" value="MDQ0515423.1"/>
    <property type="molecule type" value="Genomic_DNA"/>
</dbReference>
<evidence type="ECO:0000313" key="3">
    <source>
        <dbReference type="Proteomes" id="UP001223743"/>
    </source>
</evidence>
<dbReference type="Pfam" id="PF16156">
    <property type="entry name" value="DUF4864"/>
    <property type="match status" value="1"/>
</dbReference>
<evidence type="ECO:0000313" key="2">
    <source>
        <dbReference type="EMBL" id="MDQ0515423.1"/>
    </source>
</evidence>
<evidence type="ECO:0000256" key="1">
    <source>
        <dbReference type="SAM" id="SignalP"/>
    </source>
</evidence>
<dbReference type="Proteomes" id="UP001223743">
    <property type="component" value="Unassembled WGS sequence"/>
</dbReference>
<keyword evidence="3" id="KW-1185">Reference proteome</keyword>
<feature type="chain" id="PRO_5045212278" description="DUF4864 domain-containing protein" evidence="1">
    <location>
        <begin position="21"/>
        <end position="145"/>
    </location>
</feature>